<evidence type="ECO:0000313" key="2">
    <source>
        <dbReference type="Proteomes" id="UP000539642"/>
    </source>
</evidence>
<dbReference type="EMBL" id="JACHEO010000021">
    <property type="protein sequence ID" value="MBB5349227.1"/>
    <property type="molecule type" value="Genomic_DNA"/>
</dbReference>
<dbReference type="Proteomes" id="UP000539642">
    <property type="component" value="Unassembled WGS sequence"/>
</dbReference>
<dbReference type="RefSeq" id="WP_183352035.1">
    <property type="nucleotide sequence ID" value="NZ_JACHEO010000021.1"/>
</dbReference>
<evidence type="ECO:0000313" key="1">
    <source>
        <dbReference type="EMBL" id="MBB5349227.1"/>
    </source>
</evidence>
<accession>A0A840USP0</accession>
<comment type="caution">
    <text evidence="1">The sequence shown here is derived from an EMBL/GenBank/DDBJ whole genome shotgun (WGS) entry which is preliminary data.</text>
</comment>
<proteinExistence type="predicted"/>
<protein>
    <submittedName>
        <fullName evidence="1">Uncharacterized protein</fullName>
    </submittedName>
</protein>
<dbReference type="AlphaFoldDB" id="A0A840USP0"/>
<reference evidence="1 2" key="1">
    <citation type="submission" date="2020-08" db="EMBL/GenBank/DDBJ databases">
        <title>Genomic Encyclopedia of Type Strains, Phase IV (KMG-IV): sequencing the most valuable type-strain genomes for metagenomic binning, comparative biology and taxonomic classification.</title>
        <authorList>
            <person name="Goeker M."/>
        </authorList>
    </citation>
    <scope>NUCLEOTIDE SEQUENCE [LARGE SCALE GENOMIC DNA]</scope>
    <source>
        <strain evidence="1 2">DSM 28570</strain>
    </source>
</reference>
<sequence length="195" mass="22326">MDINQRMVTIYTPGKIYSGYIDIANESQRTIDIFNSANIYWKDPNERSFDDSLLLRNASIVLEGNFKIREFSKLQIKISDILFFYDSLESLGNILEQKRAAHLNVKTRESASLAHMITHTRGDAFFYITGTFYGLFKSKSKHRYIPITEANVIEVIRCGEGWQKKQIPIEGGFVGISTHHIEACTFSEKTCRAAE</sequence>
<gene>
    <name evidence="1" type="ORF">HNQ81_002979</name>
</gene>
<name>A0A840USP0_9BACT</name>
<organism evidence="1 2">
    <name type="scientific">Desulfoprunum benzoelyticum</name>
    <dbReference type="NCBI Taxonomy" id="1506996"/>
    <lineage>
        <taxon>Bacteria</taxon>
        <taxon>Pseudomonadati</taxon>
        <taxon>Thermodesulfobacteriota</taxon>
        <taxon>Desulfobulbia</taxon>
        <taxon>Desulfobulbales</taxon>
        <taxon>Desulfobulbaceae</taxon>
        <taxon>Desulfoprunum</taxon>
    </lineage>
</organism>
<keyword evidence="2" id="KW-1185">Reference proteome</keyword>